<sequence>MRKRNRAWVSSRRRRSRRGSRTCSPRSRCPTGSRSAGPGRDGFGDGPRRARGVRRGLTEITARFGAGGAHDGEGCSGACLELEALAAGSGSPVQKRVTGSQMSGKACGGPLRGRMTGGGAGVGRCFGTFGELLQGTLPERGRGFLVTLPISRYSTAGFVASRGSSEVRVHPPGKEKSRRLAEKLVRILAPGRGGSLYIRSELPTGKGCASSSADMVATARAVQRALGTPISRAALARAMSSIEPSDGVMYPGIVSFYHREGVLRRSLGGLPPLTIVGLDEGGRVDTVEFNERARAVGRARLAEYEDLLVGMERAVASGDLRSLGEISTRSAVLNQERLPKENLGLMLEMRRAYGALGVVVAHSGTHLGLLFDSRSGRPRDLSTVAAELARHGPNVCVHQVPDLRTTSAFLQPLA</sequence>
<evidence type="ECO:0000256" key="2">
    <source>
        <dbReference type="ARBA" id="ARBA00022777"/>
    </source>
</evidence>
<feature type="domain" description="GHMP kinase N-terminal" evidence="4">
    <location>
        <begin position="184"/>
        <end position="243"/>
    </location>
</feature>
<evidence type="ECO:0000259" key="4">
    <source>
        <dbReference type="Pfam" id="PF00288"/>
    </source>
</evidence>
<dbReference type="AlphaFoldDB" id="A0A6G8PZC3"/>
<dbReference type="GO" id="GO:0005524">
    <property type="term" value="F:ATP binding"/>
    <property type="evidence" value="ECO:0007669"/>
    <property type="project" value="InterPro"/>
</dbReference>
<dbReference type="KEGG" id="rmar:GBA65_14670"/>
<gene>
    <name evidence="6" type="ORF">GBA65_14670</name>
</gene>
<reference evidence="6 7" key="1">
    <citation type="submission" date="2019-10" db="EMBL/GenBank/DDBJ databases">
        <title>Rubrobacter sp nov SCSIO 52915 isolated from a deep-sea sediment in the South China Sea.</title>
        <authorList>
            <person name="Chen R.W."/>
        </authorList>
    </citation>
    <scope>NUCLEOTIDE SEQUENCE [LARGE SCALE GENOMIC DNA]</scope>
    <source>
        <strain evidence="6 7">SCSIO 52915</strain>
    </source>
</reference>
<feature type="compositionally biased region" description="Basic residues" evidence="3">
    <location>
        <begin position="1"/>
        <end position="20"/>
    </location>
</feature>
<dbReference type="Gene3D" id="3.30.230.10">
    <property type="match status" value="1"/>
</dbReference>
<dbReference type="SUPFAM" id="SSF54211">
    <property type="entry name" value="Ribosomal protein S5 domain 2-like"/>
    <property type="match status" value="1"/>
</dbReference>
<proteinExistence type="predicted"/>
<feature type="domain" description="GHMP kinase C-terminal" evidence="5">
    <location>
        <begin position="312"/>
        <end position="378"/>
    </location>
</feature>
<dbReference type="InterPro" id="IPR014721">
    <property type="entry name" value="Ribsml_uS5_D2-typ_fold_subgr"/>
</dbReference>
<keyword evidence="7" id="KW-1185">Reference proteome</keyword>
<evidence type="ECO:0000259" key="5">
    <source>
        <dbReference type="Pfam" id="PF08544"/>
    </source>
</evidence>
<keyword evidence="1" id="KW-0808">Transferase</keyword>
<evidence type="ECO:0000313" key="6">
    <source>
        <dbReference type="EMBL" id="QIN79556.1"/>
    </source>
</evidence>
<evidence type="ECO:0000256" key="3">
    <source>
        <dbReference type="SAM" id="MobiDB-lite"/>
    </source>
</evidence>
<protein>
    <submittedName>
        <fullName evidence="6">Kinase</fullName>
    </submittedName>
</protein>
<evidence type="ECO:0000313" key="7">
    <source>
        <dbReference type="Proteomes" id="UP000502706"/>
    </source>
</evidence>
<dbReference type="Pfam" id="PF00288">
    <property type="entry name" value="GHMP_kinases_N"/>
    <property type="match status" value="1"/>
</dbReference>
<dbReference type="InterPro" id="IPR006204">
    <property type="entry name" value="GHMP_kinase_N_dom"/>
</dbReference>
<dbReference type="InterPro" id="IPR020568">
    <property type="entry name" value="Ribosomal_Su5_D2-typ_SF"/>
</dbReference>
<dbReference type="EMBL" id="CP045121">
    <property type="protein sequence ID" value="QIN79556.1"/>
    <property type="molecule type" value="Genomic_DNA"/>
</dbReference>
<organism evidence="6 7">
    <name type="scientific">Rubrobacter marinus</name>
    <dbReference type="NCBI Taxonomy" id="2653852"/>
    <lineage>
        <taxon>Bacteria</taxon>
        <taxon>Bacillati</taxon>
        <taxon>Actinomycetota</taxon>
        <taxon>Rubrobacteria</taxon>
        <taxon>Rubrobacterales</taxon>
        <taxon>Rubrobacteraceae</taxon>
        <taxon>Rubrobacter</taxon>
    </lineage>
</organism>
<keyword evidence="2 6" id="KW-0418">Kinase</keyword>
<dbReference type="GO" id="GO:0016301">
    <property type="term" value="F:kinase activity"/>
    <property type="evidence" value="ECO:0007669"/>
    <property type="project" value="UniProtKB-KW"/>
</dbReference>
<dbReference type="InterPro" id="IPR013750">
    <property type="entry name" value="GHMP_kinase_C_dom"/>
</dbReference>
<dbReference type="Pfam" id="PF08544">
    <property type="entry name" value="GHMP_kinases_C"/>
    <property type="match status" value="1"/>
</dbReference>
<name>A0A6G8PZC3_9ACTN</name>
<accession>A0A6G8PZC3</accession>
<evidence type="ECO:0000256" key="1">
    <source>
        <dbReference type="ARBA" id="ARBA00022679"/>
    </source>
</evidence>
<feature type="region of interest" description="Disordered" evidence="3">
    <location>
        <begin position="1"/>
        <end position="52"/>
    </location>
</feature>
<dbReference type="Proteomes" id="UP000502706">
    <property type="component" value="Chromosome"/>
</dbReference>